<feature type="non-terminal residue" evidence="1">
    <location>
        <position position="61"/>
    </location>
</feature>
<dbReference type="AlphaFoldDB" id="A0A7J6URG6"/>
<evidence type="ECO:0000313" key="2">
    <source>
        <dbReference type="Proteomes" id="UP000554482"/>
    </source>
</evidence>
<dbReference type="OrthoDB" id="2005407at2759"/>
<accession>A0A7J6URG6</accession>
<proteinExistence type="predicted"/>
<comment type="caution">
    <text evidence="1">The sequence shown here is derived from an EMBL/GenBank/DDBJ whole genome shotgun (WGS) entry which is preliminary data.</text>
</comment>
<dbReference type="EMBL" id="JABWDY010044438">
    <property type="protein sequence ID" value="KAF5175138.1"/>
    <property type="molecule type" value="Genomic_DNA"/>
</dbReference>
<keyword evidence="2" id="KW-1185">Reference proteome</keyword>
<dbReference type="Proteomes" id="UP000554482">
    <property type="component" value="Unassembled WGS sequence"/>
</dbReference>
<gene>
    <name evidence="1" type="ORF">FRX31_035274</name>
</gene>
<name>A0A7J6URG6_THATH</name>
<sequence length="61" mass="6826">MENCRCGELIEGKAFDVEIRGGIKTWDKVVVTEKVRGKSIRCRTSVEGGKWIGKLLCQVSQ</sequence>
<reference evidence="1 2" key="1">
    <citation type="submission" date="2020-06" db="EMBL/GenBank/DDBJ databases">
        <title>Transcriptomic and genomic resources for Thalictrum thalictroides and T. hernandezii: Facilitating candidate gene discovery in an emerging model plant lineage.</title>
        <authorList>
            <person name="Arias T."/>
            <person name="Riano-Pachon D.M."/>
            <person name="Di Stilio V.S."/>
        </authorList>
    </citation>
    <scope>NUCLEOTIDE SEQUENCE [LARGE SCALE GENOMIC DNA]</scope>
    <source>
        <strain evidence="2">cv. WT478/WT964</strain>
        <tissue evidence="1">Leaves</tissue>
    </source>
</reference>
<evidence type="ECO:0000313" key="1">
    <source>
        <dbReference type="EMBL" id="KAF5175138.1"/>
    </source>
</evidence>
<protein>
    <submittedName>
        <fullName evidence="1">Uncharacterized protein</fullName>
    </submittedName>
</protein>
<organism evidence="1 2">
    <name type="scientific">Thalictrum thalictroides</name>
    <name type="common">Rue-anemone</name>
    <name type="synonym">Anemone thalictroides</name>
    <dbReference type="NCBI Taxonomy" id="46969"/>
    <lineage>
        <taxon>Eukaryota</taxon>
        <taxon>Viridiplantae</taxon>
        <taxon>Streptophyta</taxon>
        <taxon>Embryophyta</taxon>
        <taxon>Tracheophyta</taxon>
        <taxon>Spermatophyta</taxon>
        <taxon>Magnoliopsida</taxon>
        <taxon>Ranunculales</taxon>
        <taxon>Ranunculaceae</taxon>
        <taxon>Thalictroideae</taxon>
        <taxon>Thalictrum</taxon>
    </lineage>
</organism>